<keyword evidence="4" id="KW-0597">Phosphoprotein</keyword>
<feature type="transmembrane region" description="Helical" evidence="8">
    <location>
        <begin position="57"/>
        <end position="77"/>
    </location>
</feature>
<protein>
    <recommendedName>
        <fullName evidence="3">histidine kinase</fullName>
        <ecNumber evidence="3">2.7.13.3</ecNumber>
    </recommendedName>
</protein>
<feature type="domain" description="HAMP" evidence="10">
    <location>
        <begin position="80"/>
        <end position="132"/>
    </location>
</feature>
<evidence type="ECO:0000256" key="2">
    <source>
        <dbReference type="ARBA" id="ARBA00004370"/>
    </source>
</evidence>
<dbReference type="InterPro" id="IPR003594">
    <property type="entry name" value="HATPase_dom"/>
</dbReference>
<dbReference type="Proteomes" id="UP000095488">
    <property type="component" value="Unassembled WGS sequence"/>
</dbReference>
<accession>A0ABM9UQH9</accession>
<keyword evidence="12" id="KW-1185">Reference proteome</keyword>
<comment type="catalytic activity">
    <reaction evidence="1">
        <text>ATP + protein L-histidine = ADP + protein N-phospho-L-histidine.</text>
        <dbReference type="EC" id="2.7.13.3"/>
    </reaction>
</comment>
<dbReference type="InterPro" id="IPR036097">
    <property type="entry name" value="HisK_dim/P_sf"/>
</dbReference>
<dbReference type="CDD" id="cd00082">
    <property type="entry name" value="HisKA"/>
    <property type="match status" value="1"/>
</dbReference>
<dbReference type="SUPFAM" id="SSF55874">
    <property type="entry name" value="ATPase domain of HSP90 chaperone/DNA topoisomerase II/histidine kinase"/>
    <property type="match status" value="1"/>
</dbReference>
<dbReference type="Gene3D" id="1.10.287.130">
    <property type="match status" value="1"/>
</dbReference>
<dbReference type="PROSITE" id="PS50885">
    <property type="entry name" value="HAMP"/>
    <property type="match status" value="1"/>
</dbReference>
<dbReference type="InterPro" id="IPR005467">
    <property type="entry name" value="His_kinase_dom"/>
</dbReference>
<keyword evidence="6" id="KW-0418">Kinase</keyword>
<dbReference type="SMART" id="SM00304">
    <property type="entry name" value="HAMP"/>
    <property type="match status" value="1"/>
</dbReference>
<evidence type="ECO:0000256" key="8">
    <source>
        <dbReference type="SAM" id="Phobius"/>
    </source>
</evidence>
<dbReference type="RefSeq" id="WP_235804577.1">
    <property type="nucleotide sequence ID" value="NZ_CABIXL010000004.1"/>
</dbReference>
<evidence type="ECO:0000256" key="5">
    <source>
        <dbReference type="ARBA" id="ARBA00022679"/>
    </source>
</evidence>
<dbReference type="SUPFAM" id="SSF47384">
    <property type="entry name" value="Homodimeric domain of signal transducing histidine kinase"/>
    <property type="match status" value="1"/>
</dbReference>
<gene>
    <name evidence="11" type="primary">phoR_5</name>
    <name evidence="11" type="ORF">ERS852473_01443</name>
</gene>
<dbReference type="GO" id="GO:0004673">
    <property type="term" value="F:protein histidine kinase activity"/>
    <property type="evidence" value="ECO:0007669"/>
    <property type="project" value="UniProtKB-EC"/>
</dbReference>
<dbReference type="EC" id="2.7.13.3" evidence="3"/>
<feature type="domain" description="Histidine kinase" evidence="9">
    <location>
        <begin position="140"/>
        <end position="352"/>
    </location>
</feature>
<dbReference type="PROSITE" id="PS50109">
    <property type="entry name" value="HIS_KIN"/>
    <property type="match status" value="1"/>
</dbReference>
<dbReference type="PANTHER" id="PTHR43711:SF26">
    <property type="entry name" value="SENSOR HISTIDINE KINASE RCSC"/>
    <property type="match status" value="1"/>
</dbReference>
<dbReference type="InterPro" id="IPR003661">
    <property type="entry name" value="HisK_dim/P_dom"/>
</dbReference>
<evidence type="ECO:0000256" key="1">
    <source>
        <dbReference type="ARBA" id="ARBA00000085"/>
    </source>
</evidence>
<evidence type="ECO:0000313" key="11">
    <source>
        <dbReference type="EMBL" id="CUN92475.1"/>
    </source>
</evidence>
<dbReference type="CDD" id="cd06225">
    <property type="entry name" value="HAMP"/>
    <property type="match status" value="1"/>
</dbReference>
<dbReference type="Gene3D" id="3.30.565.10">
    <property type="entry name" value="Histidine kinase-like ATPase, C-terminal domain"/>
    <property type="match status" value="1"/>
</dbReference>
<dbReference type="InterPro" id="IPR036890">
    <property type="entry name" value="HATPase_C_sf"/>
</dbReference>
<keyword evidence="5 11" id="KW-0808">Transferase</keyword>
<keyword evidence="7" id="KW-0902">Two-component regulatory system</keyword>
<dbReference type="PANTHER" id="PTHR43711">
    <property type="entry name" value="TWO-COMPONENT HISTIDINE KINASE"/>
    <property type="match status" value="1"/>
</dbReference>
<sequence length="352" mass="39762">MKGMNRCKKFIGKISLTISFSIIIFIINLITTIIAGGLVYFLVYVGIVNDKNIQNKMLLPIITLISCIIIGIVVSTISSRIVLKRIRQFIEATAKLSRGDFTTRLNIKYPPEFIVLSKNFNLMAEELGSMEVLRTDFINNFSHEFKTPIISIKGFAEILKDDTLSKEERDEYLDIIIEESQRLSYLATNVLNLSKIEGQAILKDKQKFNVGEQIRQNILLLEPKFKDKNISLNIDIDDCILIGNKEMLSHVWLNLLGNSIKFINDNGIIRVIVKKRDDNIIMIFSDNGIGISENVIPKIFDKFYQGDTSHATKGNGLGLTMVKKIVELHSGTIKCESVLSKGTKFTITLPIE</sequence>
<proteinExistence type="predicted"/>
<dbReference type="Gene3D" id="6.10.340.10">
    <property type="match status" value="1"/>
</dbReference>
<dbReference type="PRINTS" id="PR00344">
    <property type="entry name" value="BCTRLSENSOR"/>
</dbReference>
<evidence type="ECO:0000259" key="10">
    <source>
        <dbReference type="PROSITE" id="PS50885"/>
    </source>
</evidence>
<dbReference type="InterPro" id="IPR003660">
    <property type="entry name" value="HAMP_dom"/>
</dbReference>
<dbReference type="InterPro" id="IPR050736">
    <property type="entry name" value="Sensor_HK_Regulatory"/>
</dbReference>
<dbReference type="InterPro" id="IPR004358">
    <property type="entry name" value="Sig_transdc_His_kin-like_C"/>
</dbReference>
<keyword evidence="8" id="KW-1133">Transmembrane helix</keyword>
<feature type="transmembrane region" description="Helical" evidence="8">
    <location>
        <begin position="20"/>
        <end position="45"/>
    </location>
</feature>
<dbReference type="SMART" id="SM00387">
    <property type="entry name" value="HATPase_c"/>
    <property type="match status" value="1"/>
</dbReference>
<keyword evidence="8" id="KW-0472">Membrane</keyword>
<name>A0ABM9UQH9_SARVE</name>
<dbReference type="SUPFAM" id="SSF158472">
    <property type="entry name" value="HAMP domain-like"/>
    <property type="match status" value="1"/>
</dbReference>
<dbReference type="Pfam" id="PF00672">
    <property type="entry name" value="HAMP"/>
    <property type="match status" value="1"/>
</dbReference>
<comment type="subcellular location">
    <subcellularLocation>
        <location evidence="2">Membrane</location>
    </subcellularLocation>
</comment>
<keyword evidence="8" id="KW-0812">Transmembrane</keyword>
<evidence type="ECO:0000256" key="6">
    <source>
        <dbReference type="ARBA" id="ARBA00022777"/>
    </source>
</evidence>
<reference evidence="11 12" key="1">
    <citation type="submission" date="2015-09" db="EMBL/GenBank/DDBJ databases">
        <authorList>
            <consortium name="Pathogen Informatics"/>
        </authorList>
    </citation>
    <scope>NUCLEOTIDE SEQUENCE [LARGE SCALE GENOMIC DNA]</scope>
    <source>
        <strain evidence="11 12">2789STDY5834858</strain>
    </source>
</reference>
<comment type="caution">
    <text evidence="11">The sequence shown here is derived from an EMBL/GenBank/DDBJ whole genome shotgun (WGS) entry which is preliminary data.</text>
</comment>
<dbReference type="SMART" id="SM00388">
    <property type="entry name" value="HisKA"/>
    <property type="match status" value="1"/>
</dbReference>
<dbReference type="EMBL" id="CYZR01000004">
    <property type="protein sequence ID" value="CUN92475.1"/>
    <property type="molecule type" value="Genomic_DNA"/>
</dbReference>
<evidence type="ECO:0000313" key="12">
    <source>
        <dbReference type="Proteomes" id="UP000095488"/>
    </source>
</evidence>
<dbReference type="CDD" id="cd00075">
    <property type="entry name" value="HATPase"/>
    <property type="match status" value="1"/>
</dbReference>
<dbReference type="Pfam" id="PF02518">
    <property type="entry name" value="HATPase_c"/>
    <property type="match status" value="1"/>
</dbReference>
<evidence type="ECO:0000256" key="3">
    <source>
        <dbReference type="ARBA" id="ARBA00012438"/>
    </source>
</evidence>
<evidence type="ECO:0000256" key="7">
    <source>
        <dbReference type="ARBA" id="ARBA00023012"/>
    </source>
</evidence>
<organism evidence="11 12">
    <name type="scientific">Sarcina ventriculi</name>
    <name type="common">Clostridium ventriculi</name>
    <dbReference type="NCBI Taxonomy" id="1267"/>
    <lineage>
        <taxon>Bacteria</taxon>
        <taxon>Bacillati</taxon>
        <taxon>Bacillota</taxon>
        <taxon>Clostridia</taxon>
        <taxon>Eubacteriales</taxon>
        <taxon>Clostridiaceae</taxon>
        <taxon>Sarcina</taxon>
    </lineage>
</organism>
<evidence type="ECO:0000256" key="4">
    <source>
        <dbReference type="ARBA" id="ARBA00022553"/>
    </source>
</evidence>
<dbReference type="Pfam" id="PF00512">
    <property type="entry name" value="HisKA"/>
    <property type="match status" value="1"/>
</dbReference>
<evidence type="ECO:0000259" key="9">
    <source>
        <dbReference type="PROSITE" id="PS50109"/>
    </source>
</evidence>